<evidence type="ECO:0000313" key="2">
    <source>
        <dbReference type="EMBL" id="KAH3674901.1"/>
    </source>
</evidence>
<reference evidence="2" key="2">
    <citation type="submission" date="2021-01" db="EMBL/GenBank/DDBJ databases">
        <authorList>
            <person name="Schikora-Tamarit M.A."/>
        </authorList>
    </citation>
    <scope>NUCLEOTIDE SEQUENCE</scope>
    <source>
        <strain evidence="2">CBS6341</strain>
    </source>
</reference>
<gene>
    <name evidence="2" type="ORF">WICMUC_002974</name>
</gene>
<reference evidence="2" key="1">
    <citation type="journal article" date="2021" name="Open Biol.">
        <title>Shared evolutionary footprints suggest mitochondrial oxidative damage underlies multiple complex I losses in fungi.</title>
        <authorList>
            <person name="Schikora-Tamarit M.A."/>
            <person name="Marcet-Houben M."/>
            <person name="Nosek J."/>
            <person name="Gabaldon T."/>
        </authorList>
    </citation>
    <scope>NUCLEOTIDE SEQUENCE</scope>
    <source>
        <strain evidence="2">CBS6341</strain>
    </source>
</reference>
<evidence type="ECO:0000256" key="1">
    <source>
        <dbReference type="SAM" id="MobiDB-lite"/>
    </source>
</evidence>
<name>A0A9P8TE09_9ASCO</name>
<keyword evidence="3" id="KW-1185">Reference proteome</keyword>
<evidence type="ECO:0000313" key="3">
    <source>
        <dbReference type="Proteomes" id="UP000769528"/>
    </source>
</evidence>
<sequence>MKATLNLMMMEVAEAVLASAELLSKRRTCNISKYNNSTTNSTITNNNKTYNDNSENTNSEEYSHITRNNSYICMSSINNRIYSNSSNSNSSDDK</sequence>
<feature type="compositionally biased region" description="Low complexity" evidence="1">
    <location>
        <begin position="35"/>
        <end position="51"/>
    </location>
</feature>
<dbReference type="AlphaFoldDB" id="A0A9P8TE09"/>
<dbReference type="EMBL" id="JAEUBF010000791">
    <property type="protein sequence ID" value="KAH3674901.1"/>
    <property type="molecule type" value="Genomic_DNA"/>
</dbReference>
<protein>
    <submittedName>
        <fullName evidence="2">Uncharacterized protein</fullName>
    </submittedName>
</protein>
<accession>A0A9P8TE09</accession>
<comment type="caution">
    <text evidence="2">The sequence shown here is derived from an EMBL/GenBank/DDBJ whole genome shotgun (WGS) entry which is preliminary data.</text>
</comment>
<dbReference type="Proteomes" id="UP000769528">
    <property type="component" value="Unassembled WGS sequence"/>
</dbReference>
<feature type="region of interest" description="Disordered" evidence="1">
    <location>
        <begin position="35"/>
        <end position="60"/>
    </location>
</feature>
<organism evidence="2 3">
    <name type="scientific">Wickerhamomyces mucosus</name>
    <dbReference type="NCBI Taxonomy" id="1378264"/>
    <lineage>
        <taxon>Eukaryota</taxon>
        <taxon>Fungi</taxon>
        <taxon>Dikarya</taxon>
        <taxon>Ascomycota</taxon>
        <taxon>Saccharomycotina</taxon>
        <taxon>Saccharomycetes</taxon>
        <taxon>Phaffomycetales</taxon>
        <taxon>Wickerhamomycetaceae</taxon>
        <taxon>Wickerhamomyces</taxon>
    </lineage>
</organism>
<proteinExistence type="predicted"/>